<organism evidence="2 3">
    <name type="scientific">Caballeronia udeis</name>
    <dbReference type="NCBI Taxonomy" id="1232866"/>
    <lineage>
        <taxon>Bacteria</taxon>
        <taxon>Pseudomonadati</taxon>
        <taxon>Pseudomonadota</taxon>
        <taxon>Betaproteobacteria</taxon>
        <taxon>Burkholderiales</taxon>
        <taxon>Burkholderiaceae</taxon>
        <taxon>Caballeronia</taxon>
    </lineage>
</organism>
<accession>A0A158GPZ1</accession>
<protein>
    <submittedName>
        <fullName evidence="2">Uncharacterized protein</fullName>
    </submittedName>
</protein>
<gene>
    <name evidence="2" type="ORF">AWB69_03101</name>
</gene>
<reference evidence="2 3" key="1">
    <citation type="submission" date="2016-01" db="EMBL/GenBank/DDBJ databases">
        <authorList>
            <person name="Oliw E.H."/>
        </authorList>
    </citation>
    <scope>NUCLEOTIDE SEQUENCE [LARGE SCALE GENOMIC DNA]</scope>
    <source>
        <strain evidence="2">LMG 27134</strain>
    </source>
</reference>
<proteinExistence type="predicted"/>
<evidence type="ECO:0000256" key="1">
    <source>
        <dbReference type="SAM" id="Phobius"/>
    </source>
</evidence>
<evidence type="ECO:0000313" key="2">
    <source>
        <dbReference type="EMBL" id="SAL34112.1"/>
    </source>
</evidence>
<dbReference type="EMBL" id="FCOK02000018">
    <property type="protein sequence ID" value="SAL34112.1"/>
    <property type="molecule type" value="Genomic_DNA"/>
</dbReference>
<dbReference type="AlphaFoldDB" id="A0A158GPZ1"/>
<keyword evidence="1" id="KW-0472">Membrane</keyword>
<keyword evidence="1" id="KW-0812">Transmembrane</keyword>
<evidence type="ECO:0000313" key="3">
    <source>
        <dbReference type="Proteomes" id="UP000054683"/>
    </source>
</evidence>
<dbReference type="Proteomes" id="UP000054683">
    <property type="component" value="Unassembled WGS sequence"/>
</dbReference>
<keyword evidence="1" id="KW-1133">Transmembrane helix</keyword>
<feature type="transmembrane region" description="Helical" evidence="1">
    <location>
        <begin position="20"/>
        <end position="42"/>
    </location>
</feature>
<sequence>MQMLNQNKIGRKFLYKNKKLFINFQLFGIAHYIGLFSLYLVFCIFQTFSDDTNINVRTDSFRLRRIG</sequence>
<name>A0A158GPZ1_9BURK</name>